<name>A0A6H5ISX8_9HYME</name>
<gene>
    <name evidence="1" type="ORF">TBRA_LOCUS11700</name>
</gene>
<evidence type="ECO:0000313" key="2">
    <source>
        <dbReference type="Proteomes" id="UP000479190"/>
    </source>
</evidence>
<keyword evidence="2" id="KW-1185">Reference proteome</keyword>
<organism evidence="1 2">
    <name type="scientific">Trichogramma brassicae</name>
    <dbReference type="NCBI Taxonomy" id="86971"/>
    <lineage>
        <taxon>Eukaryota</taxon>
        <taxon>Metazoa</taxon>
        <taxon>Ecdysozoa</taxon>
        <taxon>Arthropoda</taxon>
        <taxon>Hexapoda</taxon>
        <taxon>Insecta</taxon>
        <taxon>Pterygota</taxon>
        <taxon>Neoptera</taxon>
        <taxon>Endopterygota</taxon>
        <taxon>Hymenoptera</taxon>
        <taxon>Apocrita</taxon>
        <taxon>Proctotrupomorpha</taxon>
        <taxon>Chalcidoidea</taxon>
        <taxon>Trichogrammatidae</taxon>
        <taxon>Trichogramma</taxon>
    </lineage>
</organism>
<dbReference type="EMBL" id="CADCXV010000987">
    <property type="protein sequence ID" value="CAB0039962.1"/>
    <property type="molecule type" value="Genomic_DNA"/>
</dbReference>
<protein>
    <submittedName>
        <fullName evidence="1">Uncharacterized protein</fullName>
    </submittedName>
</protein>
<evidence type="ECO:0000313" key="1">
    <source>
        <dbReference type="EMBL" id="CAB0039962.1"/>
    </source>
</evidence>
<dbReference type="AlphaFoldDB" id="A0A6H5ISX8"/>
<dbReference type="Proteomes" id="UP000479190">
    <property type="component" value="Unassembled WGS sequence"/>
</dbReference>
<reference evidence="1 2" key="1">
    <citation type="submission" date="2020-02" db="EMBL/GenBank/DDBJ databases">
        <authorList>
            <person name="Ferguson B K."/>
        </authorList>
    </citation>
    <scope>NUCLEOTIDE SEQUENCE [LARGE SCALE GENOMIC DNA]</scope>
</reference>
<accession>A0A6H5ISX8</accession>
<sequence>MLTPREGLIEHTAQDLDALVRVQGLVTQPYWWHRCCMDPADVASTAKPYCLCFTRVDGQAVLLGPPSYPREVLVHTFHYKVGATGRPTAGNREVVRVQVVLGVATDQREVIYEDRKQQRAAQASLRNTLHAIKPRRPFALRSNHSLRSVRQERADPTAGLVRKAIKLAFVDQQVDIDKIEGP</sequence>
<proteinExistence type="predicted"/>